<keyword evidence="5 9" id="KW-0560">Oxidoreductase</keyword>
<dbReference type="EMBL" id="JAHWZX010000006">
    <property type="protein sequence ID" value="MBW4330896.1"/>
    <property type="molecule type" value="Genomic_DNA"/>
</dbReference>
<dbReference type="PANTHER" id="PTHR30525">
    <property type="entry name" value="1-DEOXY-D-XYLULOSE 5-PHOSPHATE REDUCTOISOMERASE"/>
    <property type="match status" value="1"/>
</dbReference>
<accession>A0ABS6XL24</accession>
<gene>
    <name evidence="9" type="primary">dxr</name>
    <name evidence="13" type="ORF">KY084_08405</name>
</gene>
<feature type="binding site" evidence="9">
    <location>
        <position position="209"/>
    </location>
    <ligand>
        <name>1-deoxy-D-xylulose 5-phosphate</name>
        <dbReference type="ChEBI" id="CHEBI:57792"/>
    </ligand>
</feature>
<dbReference type="HAMAP" id="MF_00183">
    <property type="entry name" value="DXP_reductoisom"/>
    <property type="match status" value="1"/>
</dbReference>
<feature type="binding site" evidence="9">
    <location>
        <position position="12"/>
    </location>
    <ligand>
        <name>NADPH</name>
        <dbReference type="ChEBI" id="CHEBI:57783"/>
    </ligand>
</feature>
<evidence type="ECO:0000256" key="9">
    <source>
        <dbReference type="HAMAP-Rule" id="MF_00183"/>
    </source>
</evidence>
<evidence type="ECO:0000256" key="7">
    <source>
        <dbReference type="ARBA" id="ARBA00023229"/>
    </source>
</evidence>
<dbReference type="Pfam" id="PF08436">
    <property type="entry name" value="DXP_redisom_C"/>
    <property type="match status" value="1"/>
</dbReference>
<comment type="caution">
    <text evidence="9">Lacks conserved residue(s) required for the propagation of feature annotation.</text>
</comment>
<dbReference type="NCBIfam" id="NF009114">
    <property type="entry name" value="PRK12464.1"/>
    <property type="match status" value="1"/>
</dbReference>
<dbReference type="PIRSF" id="PIRSF006205">
    <property type="entry name" value="Dxp_reductismrs"/>
    <property type="match status" value="1"/>
</dbReference>
<evidence type="ECO:0000256" key="1">
    <source>
        <dbReference type="ARBA" id="ARBA00005094"/>
    </source>
</evidence>
<comment type="function">
    <text evidence="9">Catalyzes the NADPH-dependent rearrangement and reduction of 1-deoxy-D-xylulose-5-phosphate (DXP) to 2-C-methyl-D-erythritol 4-phosphate (MEP).</text>
</comment>
<evidence type="ECO:0000256" key="3">
    <source>
        <dbReference type="ARBA" id="ARBA00022723"/>
    </source>
</evidence>
<feature type="binding site" evidence="9">
    <location>
        <position position="121"/>
    </location>
    <ligand>
        <name>NADPH</name>
        <dbReference type="ChEBI" id="CHEBI:57783"/>
    </ligand>
</feature>
<feature type="binding site" evidence="9">
    <location>
        <position position="147"/>
    </location>
    <ligand>
        <name>Mn(2+)</name>
        <dbReference type="ChEBI" id="CHEBI:29035"/>
    </ligand>
</feature>
<feature type="binding site" evidence="9">
    <location>
        <position position="148"/>
    </location>
    <ligand>
        <name>1-deoxy-D-xylulose 5-phosphate</name>
        <dbReference type="ChEBI" id="CHEBI:57792"/>
    </ligand>
</feature>
<reference evidence="13 14" key="1">
    <citation type="submission" date="2021-07" db="EMBL/GenBank/DDBJ databases">
        <title>Stakelama flava sp. nov., a novel endophytic bacterium isolated from branch of Kandelia candel.</title>
        <authorList>
            <person name="Tuo L."/>
        </authorList>
    </citation>
    <scope>NUCLEOTIDE SEQUENCE [LARGE SCALE GENOMIC DNA]</scope>
    <source>
        <strain evidence="13 14">CBK3Z-3</strain>
    </source>
</reference>
<comment type="similarity">
    <text evidence="2 9">Belongs to the DXR family.</text>
</comment>
<keyword evidence="7 9" id="KW-0414">Isoprene biosynthesis</keyword>
<feature type="binding site" evidence="9">
    <location>
        <position position="214"/>
    </location>
    <ligand>
        <name>1-deoxy-D-xylulose 5-phosphate</name>
        <dbReference type="ChEBI" id="CHEBI:57792"/>
    </ligand>
</feature>
<evidence type="ECO:0000259" key="12">
    <source>
        <dbReference type="Pfam" id="PF13288"/>
    </source>
</evidence>
<comment type="cofactor">
    <cofactor evidence="9">
        <name>Mg(2+)</name>
        <dbReference type="ChEBI" id="CHEBI:18420"/>
    </cofactor>
    <cofactor evidence="9">
        <name>Mn(2+)</name>
        <dbReference type="ChEBI" id="CHEBI:29035"/>
    </cofactor>
</comment>
<keyword evidence="6 9" id="KW-0464">Manganese</keyword>
<feature type="domain" description="1-deoxy-D-xylulose 5-phosphate reductoisomerase N-terminal" evidence="10">
    <location>
        <begin position="4"/>
        <end position="129"/>
    </location>
</feature>
<feature type="binding site" evidence="9">
    <location>
        <position position="37"/>
    </location>
    <ligand>
        <name>NADPH</name>
        <dbReference type="ChEBI" id="CHEBI:57783"/>
    </ligand>
</feature>
<dbReference type="PANTHER" id="PTHR30525:SF0">
    <property type="entry name" value="1-DEOXY-D-XYLULOSE 5-PHOSPHATE REDUCTOISOMERASE, CHLOROPLASTIC"/>
    <property type="match status" value="1"/>
</dbReference>
<keyword evidence="14" id="KW-1185">Reference proteome</keyword>
<feature type="domain" description="1-deoxy-D-xylulose 5-phosphate reductoisomerase C-terminal" evidence="11">
    <location>
        <begin position="143"/>
        <end position="226"/>
    </location>
</feature>
<dbReference type="InterPro" id="IPR013644">
    <property type="entry name" value="DXP_reductoisomerase_C"/>
</dbReference>
<feature type="binding site" evidence="9">
    <location>
        <position position="218"/>
    </location>
    <ligand>
        <name>Mn(2+)</name>
        <dbReference type="ChEBI" id="CHEBI:29035"/>
    </ligand>
</feature>
<feature type="binding site" evidence="9">
    <location>
        <position position="218"/>
    </location>
    <ligand>
        <name>1-deoxy-D-xylulose 5-phosphate</name>
        <dbReference type="ChEBI" id="CHEBI:57792"/>
    </ligand>
</feature>
<feature type="binding site" evidence="9">
    <location>
        <position position="173"/>
    </location>
    <ligand>
        <name>1-deoxy-D-xylulose 5-phosphate</name>
        <dbReference type="ChEBI" id="CHEBI:57792"/>
    </ligand>
</feature>
<feature type="binding site" evidence="9">
    <location>
        <position position="122"/>
    </location>
    <ligand>
        <name>1-deoxy-D-xylulose 5-phosphate</name>
        <dbReference type="ChEBI" id="CHEBI:57792"/>
    </ligand>
</feature>
<sequence length="385" mass="40555">MKRVNILGATGSIGRSTLDLIERAPDAFQVVALTAHRDVDGLADAAQRTNAQLAVIADETRLDALRDALAGSGVRAMGGEAALCEAAAMDVDWTMAAIVGCAGLRPIMAAIERGGMIALANKESLVSAGEVMLAAARASGATILPVDSEHNAIYQCFDSRAPDQVRKVILTASGGPFRDWPIDAMRDITPEQAVAHPNWSMGAKISVDSATMMNKGLEVIEAFHLFPVTADQLDILIHRQSVIHSMVEYVDGSVLAQLGTPDMRTPIAYTLAWPKRMATPCPALDLATIGRLDFEAPDAARFPALALARSALVASGAAPAILNAANEVAVAAFLARKIAFLEIAAIVGDTLERYTPAAPDSLDAVLAIDAEARVRADERVKDCVV</sequence>
<evidence type="ECO:0000256" key="2">
    <source>
        <dbReference type="ARBA" id="ARBA00006825"/>
    </source>
</evidence>
<feature type="binding site" evidence="9">
    <location>
        <position position="13"/>
    </location>
    <ligand>
        <name>NADPH</name>
        <dbReference type="ChEBI" id="CHEBI:57783"/>
    </ligand>
</feature>
<evidence type="ECO:0000313" key="13">
    <source>
        <dbReference type="EMBL" id="MBW4330896.1"/>
    </source>
</evidence>
<feature type="binding site" evidence="9">
    <location>
        <position position="149"/>
    </location>
    <ligand>
        <name>Mn(2+)</name>
        <dbReference type="ChEBI" id="CHEBI:29035"/>
    </ligand>
</feature>
<evidence type="ECO:0000256" key="4">
    <source>
        <dbReference type="ARBA" id="ARBA00022857"/>
    </source>
</evidence>
<dbReference type="Pfam" id="PF02670">
    <property type="entry name" value="DXP_reductoisom"/>
    <property type="match status" value="1"/>
</dbReference>
<evidence type="ECO:0000256" key="5">
    <source>
        <dbReference type="ARBA" id="ARBA00023002"/>
    </source>
</evidence>
<dbReference type="GO" id="GO:0030604">
    <property type="term" value="F:1-deoxy-D-xylulose-5-phosphate reductoisomerase activity"/>
    <property type="evidence" value="ECO:0007669"/>
    <property type="project" value="UniProtKB-EC"/>
</dbReference>
<dbReference type="Pfam" id="PF13288">
    <property type="entry name" value="DXPR_C"/>
    <property type="match status" value="1"/>
</dbReference>
<keyword evidence="9" id="KW-0460">Magnesium</keyword>
<proteinExistence type="inferred from homology"/>
<dbReference type="InterPro" id="IPR013512">
    <property type="entry name" value="DXP_reductoisomerase_N"/>
</dbReference>
<dbReference type="Proteomes" id="UP001197214">
    <property type="component" value="Unassembled WGS sequence"/>
</dbReference>
<dbReference type="InterPro" id="IPR026877">
    <property type="entry name" value="DXPR_C"/>
</dbReference>
<protein>
    <recommendedName>
        <fullName evidence="9">1-deoxy-D-xylulose 5-phosphate reductoisomerase</fullName>
        <shortName evidence="9">DXP reductoisomerase</shortName>
        <ecNumber evidence="9">1.1.1.267</ecNumber>
    </recommendedName>
    <alternativeName>
        <fullName evidence="9">1-deoxyxylulose-5-phosphate reductoisomerase</fullName>
    </alternativeName>
    <alternativeName>
        <fullName evidence="9">2-C-methyl-D-erythritol 4-phosphate synthase</fullName>
    </alternativeName>
</protein>
<dbReference type="RefSeq" id="WP_219238015.1">
    <property type="nucleotide sequence ID" value="NZ_JAHWZX010000006.1"/>
</dbReference>
<dbReference type="EC" id="1.1.1.267" evidence="9"/>
<feature type="binding site" evidence="9">
    <location>
        <position position="10"/>
    </location>
    <ligand>
        <name>NADPH</name>
        <dbReference type="ChEBI" id="CHEBI:57783"/>
    </ligand>
</feature>
<feature type="binding site" evidence="9">
    <location>
        <position position="215"/>
    </location>
    <ligand>
        <name>1-deoxy-D-xylulose 5-phosphate</name>
        <dbReference type="ChEBI" id="CHEBI:57792"/>
    </ligand>
</feature>
<evidence type="ECO:0000259" key="10">
    <source>
        <dbReference type="Pfam" id="PF02670"/>
    </source>
</evidence>
<evidence type="ECO:0000256" key="6">
    <source>
        <dbReference type="ARBA" id="ARBA00023211"/>
    </source>
</evidence>
<feature type="binding site" evidence="9">
    <location>
        <position position="202"/>
    </location>
    <ligand>
        <name>NADPH</name>
        <dbReference type="ChEBI" id="CHEBI:57783"/>
    </ligand>
</feature>
<feature type="binding site" evidence="9">
    <location>
        <position position="123"/>
    </location>
    <ligand>
        <name>NADPH</name>
        <dbReference type="ChEBI" id="CHEBI:57783"/>
    </ligand>
</feature>
<evidence type="ECO:0000256" key="8">
    <source>
        <dbReference type="ARBA" id="ARBA00048543"/>
    </source>
</evidence>
<evidence type="ECO:0000313" key="14">
    <source>
        <dbReference type="Proteomes" id="UP001197214"/>
    </source>
</evidence>
<comment type="pathway">
    <text evidence="1 9">Isoprenoid biosynthesis; isopentenyl diphosphate biosynthesis via DXP pathway; isopentenyl diphosphate from 1-deoxy-D-xylulose 5-phosphate: step 1/6.</text>
</comment>
<feature type="binding site" evidence="9">
    <location>
        <position position="11"/>
    </location>
    <ligand>
        <name>NADPH</name>
        <dbReference type="ChEBI" id="CHEBI:57783"/>
    </ligand>
</feature>
<comment type="caution">
    <text evidence="13">The sequence shown here is derived from an EMBL/GenBank/DDBJ whole genome shotgun (WGS) entry which is preliminary data.</text>
</comment>
<feature type="binding site" evidence="9">
    <location>
        <position position="196"/>
    </location>
    <ligand>
        <name>1-deoxy-D-xylulose 5-phosphate</name>
        <dbReference type="ChEBI" id="CHEBI:57792"/>
    </ligand>
</feature>
<keyword evidence="4 9" id="KW-0521">NADP</keyword>
<evidence type="ECO:0000259" key="11">
    <source>
        <dbReference type="Pfam" id="PF08436"/>
    </source>
</evidence>
<feature type="binding site" evidence="9">
    <location>
        <position position="149"/>
    </location>
    <ligand>
        <name>1-deoxy-D-xylulose 5-phosphate</name>
        <dbReference type="ChEBI" id="CHEBI:57792"/>
    </ligand>
</feature>
<dbReference type="InterPro" id="IPR003821">
    <property type="entry name" value="DXP_reductoisomerase"/>
</dbReference>
<organism evidence="13 14">
    <name type="scientific">Stakelama flava</name>
    <dbReference type="NCBI Taxonomy" id="2860338"/>
    <lineage>
        <taxon>Bacteria</taxon>
        <taxon>Pseudomonadati</taxon>
        <taxon>Pseudomonadota</taxon>
        <taxon>Alphaproteobacteria</taxon>
        <taxon>Sphingomonadales</taxon>
        <taxon>Sphingomonadaceae</taxon>
        <taxon>Stakelama</taxon>
    </lineage>
</organism>
<name>A0ABS6XL24_9SPHN</name>
<feature type="domain" description="DXP reductoisomerase C-terminal" evidence="12">
    <location>
        <begin position="258"/>
        <end position="373"/>
    </location>
</feature>
<dbReference type="NCBIfam" id="TIGR00243">
    <property type="entry name" value="Dxr"/>
    <property type="match status" value="1"/>
</dbReference>
<comment type="catalytic activity">
    <reaction evidence="8">
        <text>2-C-methyl-D-erythritol 4-phosphate + NADP(+) = 1-deoxy-D-xylulose 5-phosphate + NADPH + H(+)</text>
        <dbReference type="Rhea" id="RHEA:13717"/>
        <dbReference type="ChEBI" id="CHEBI:15378"/>
        <dbReference type="ChEBI" id="CHEBI:57783"/>
        <dbReference type="ChEBI" id="CHEBI:57792"/>
        <dbReference type="ChEBI" id="CHEBI:58262"/>
        <dbReference type="ChEBI" id="CHEBI:58349"/>
        <dbReference type="EC" id="1.1.1.267"/>
    </reaction>
    <physiologicalReaction direction="right-to-left" evidence="8">
        <dbReference type="Rhea" id="RHEA:13719"/>
    </physiologicalReaction>
</comment>
<keyword evidence="3 9" id="KW-0479">Metal-binding</keyword>